<dbReference type="PANTHER" id="PTHR22950">
    <property type="entry name" value="AMINO ACID TRANSPORTER"/>
    <property type="match status" value="1"/>
</dbReference>
<dbReference type="PANTHER" id="PTHR22950:SF689">
    <property type="entry name" value="VESICULAR INHIBITORY AMINO ACID TRANSPORTER"/>
    <property type="match status" value="1"/>
</dbReference>
<evidence type="ECO:0000256" key="4">
    <source>
        <dbReference type="ARBA" id="ARBA00022692"/>
    </source>
</evidence>
<evidence type="ECO:0000313" key="11">
    <source>
        <dbReference type="EMBL" id="CAH3152414.1"/>
    </source>
</evidence>
<feature type="transmembrane region" description="Helical" evidence="9">
    <location>
        <begin position="210"/>
        <end position="234"/>
    </location>
</feature>
<dbReference type="AlphaFoldDB" id="A0AAU9XLR6"/>
<comment type="caution">
    <text evidence="11">The sequence shown here is derived from an EMBL/GenBank/DDBJ whole genome shotgun (WGS) entry which is preliminary data.</text>
</comment>
<keyword evidence="6 9" id="KW-1133">Transmembrane helix</keyword>
<feature type="transmembrane region" description="Helical" evidence="9">
    <location>
        <begin position="350"/>
        <end position="367"/>
    </location>
</feature>
<feature type="non-terminal residue" evidence="11">
    <location>
        <position position="368"/>
    </location>
</feature>
<feature type="transmembrane region" description="Helical" evidence="9">
    <location>
        <begin position="136"/>
        <end position="159"/>
    </location>
</feature>
<evidence type="ECO:0000256" key="3">
    <source>
        <dbReference type="ARBA" id="ARBA00022448"/>
    </source>
</evidence>
<keyword evidence="4 9" id="KW-0812">Transmembrane</keyword>
<organism evidence="11 12">
    <name type="scientific">Pocillopora meandrina</name>
    <dbReference type="NCBI Taxonomy" id="46732"/>
    <lineage>
        <taxon>Eukaryota</taxon>
        <taxon>Metazoa</taxon>
        <taxon>Cnidaria</taxon>
        <taxon>Anthozoa</taxon>
        <taxon>Hexacorallia</taxon>
        <taxon>Scleractinia</taxon>
        <taxon>Astrocoeniina</taxon>
        <taxon>Pocilloporidae</taxon>
        <taxon>Pocillopora</taxon>
    </lineage>
</organism>
<dbReference type="GO" id="GO:0015179">
    <property type="term" value="F:L-amino acid transmembrane transporter activity"/>
    <property type="evidence" value="ECO:0007669"/>
    <property type="project" value="TreeGrafter"/>
</dbReference>
<evidence type="ECO:0000256" key="2">
    <source>
        <dbReference type="ARBA" id="ARBA00008066"/>
    </source>
</evidence>
<dbReference type="InterPro" id="IPR013057">
    <property type="entry name" value="AA_transpt_TM"/>
</dbReference>
<keyword evidence="5" id="KW-0532">Neurotransmitter transport</keyword>
<feature type="domain" description="Amino acid transporter transmembrane" evidence="10">
    <location>
        <begin position="3"/>
        <end position="367"/>
    </location>
</feature>
<sequence>MSSIEGTGLLALPYVIAESGLVAIAALIMVPFITYYAGAILIECLYETNNEGERIRVRSNYKELGNACWPRFGGAIVAAVQLIELFMLASLYLVLCASLSSSIFPGIPVSDKIWMIIAATIGFPTIFVQNLSQAAWFSLVSVVALSVAVIAVLAFGIAAHGSKWDFSLILVWNIDDAPISLAIIIFSYICHPVLPGVEESLQNRSQFRKMLALSYTFVAILKIIVFSVCAFLSFSPDIPDVIVNSLPMGFLRVFVNGFLILNVLFSYPFSVITIIHIIEEIFSVDSLPFRCPEIVWFIGIRVFTNFLTLLPAISIPHFALFMSFIESLSGSCVVLIFPAVFHLNIQKDNLKLYQITFDILVIFVGVFA</sequence>
<feature type="transmembrane region" description="Helical" evidence="9">
    <location>
        <begin position="319"/>
        <end position="343"/>
    </location>
</feature>
<dbReference type="Pfam" id="PF01490">
    <property type="entry name" value="Aa_trans"/>
    <property type="match status" value="1"/>
</dbReference>
<protein>
    <recommendedName>
        <fullName evidence="10">Amino acid transporter transmembrane domain-containing protein</fullName>
    </recommendedName>
</protein>
<keyword evidence="8" id="KW-0968">Cytoplasmic vesicle</keyword>
<feature type="transmembrane region" description="Helical" evidence="9">
    <location>
        <begin position="113"/>
        <end position="129"/>
    </location>
</feature>
<evidence type="ECO:0000256" key="9">
    <source>
        <dbReference type="SAM" id="Phobius"/>
    </source>
</evidence>
<keyword evidence="7 9" id="KW-0472">Membrane</keyword>
<feature type="transmembrane region" description="Helical" evidence="9">
    <location>
        <begin position="20"/>
        <end position="46"/>
    </location>
</feature>
<evidence type="ECO:0000313" key="12">
    <source>
        <dbReference type="Proteomes" id="UP001159428"/>
    </source>
</evidence>
<dbReference type="EMBL" id="CALNXJ010000051">
    <property type="protein sequence ID" value="CAH3152414.1"/>
    <property type="molecule type" value="Genomic_DNA"/>
</dbReference>
<feature type="transmembrane region" description="Helical" evidence="9">
    <location>
        <begin position="179"/>
        <end position="198"/>
    </location>
</feature>
<keyword evidence="12" id="KW-1185">Reference proteome</keyword>
<name>A0AAU9XLR6_9CNID</name>
<dbReference type="GO" id="GO:0006836">
    <property type="term" value="P:neurotransmitter transport"/>
    <property type="evidence" value="ECO:0007669"/>
    <property type="project" value="UniProtKB-KW"/>
</dbReference>
<gene>
    <name evidence="11" type="ORF">PMEA_00026824</name>
</gene>
<dbReference type="Proteomes" id="UP001159428">
    <property type="component" value="Unassembled WGS sequence"/>
</dbReference>
<evidence type="ECO:0000256" key="7">
    <source>
        <dbReference type="ARBA" id="ARBA00023136"/>
    </source>
</evidence>
<evidence type="ECO:0000256" key="1">
    <source>
        <dbReference type="ARBA" id="ARBA00004439"/>
    </source>
</evidence>
<reference evidence="11 12" key="1">
    <citation type="submission" date="2022-05" db="EMBL/GenBank/DDBJ databases">
        <authorList>
            <consortium name="Genoscope - CEA"/>
            <person name="William W."/>
        </authorList>
    </citation>
    <scope>NUCLEOTIDE SEQUENCE [LARGE SCALE GENOMIC DNA]</scope>
</reference>
<dbReference type="GO" id="GO:0005774">
    <property type="term" value="C:vacuolar membrane"/>
    <property type="evidence" value="ECO:0007669"/>
    <property type="project" value="TreeGrafter"/>
</dbReference>
<comment type="similarity">
    <text evidence="2">Belongs to the amino acid/polyamine transporter 2 family.</text>
</comment>
<evidence type="ECO:0000256" key="6">
    <source>
        <dbReference type="ARBA" id="ARBA00022989"/>
    </source>
</evidence>
<evidence type="ECO:0000259" key="10">
    <source>
        <dbReference type="Pfam" id="PF01490"/>
    </source>
</evidence>
<evidence type="ECO:0000256" key="8">
    <source>
        <dbReference type="ARBA" id="ARBA00023329"/>
    </source>
</evidence>
<keyword evidence="3" id="KW-0813">Transport</keyword>
<feature type="transmembrane region" description="Helical" evidence="9">
    <location>
        <begin position="254"/>
        <end position="282"/>
    </location>
</feature>
<feature type="transmembrane region" description="Helical" evidence="9">
    <location>
        <begin position="294"/>
        <end position="313"/>
    </location>
</feature>
<dbReference type="GO" id="GO:0030659">
    <property type="term" value="C:cytoplasmic vesicle membrane"/>
    <property type="evidence" value="ECO:0007669"/>
    <property type="project" value="UniProtKB-SubCell"/>
</dbReference>
<proteinExistence type="inferred from homology"/>
<comment type="subcellular location">
    <subcellularLocation>
        <location evidence="1">Cytoplasmic vesicle membrane</location>
        <topology evidence="1">Multi-pass membrane protein</topology>
    </subcellularLocation>
</comment>
<evidence type="ECO:0000256" key="5">
    <source>
        <dbReference type="ARBA" id="ARBA00022775"/>
    </source>
</evidence>
<feature type="transmembrane region" description="Helical" evidence="9">
    <location>
        <begin position="67"/>
        <end position="93"/>
    </location>
</feature>
<accession>A0AAU9XLR6</accession>